<dbReference type="EnsemblMetazoa" id="XM_014391788.2">
    <property type="protein sequence ID" value="XP_014247274.1"/>
    <property type="gene ID" value="LOC106665389"/>
</dbReference>
<feature type="region of interest" description="Disordered" evidence="6">
    <location>
        <begin position="768"/>
        <end position="787"/>
    </location>
</feature>
<dbReference type="GO" id="GO:0005874">
    <property type="term" value="C:microtubule"/>
    <property type="evidence" value="ECO:0007669"/>
    <property type="project" value="UniProtKB-KW"/>
</dbReference>
<proteinExistence type="inferred from homology"/>
<keyword evidence="9" id="KW-1185">Reference proteome</keyword>
<dbReference type="KEGG" id="clec:106665389"/>
<evidence type="ECO:0000256" key="4">
    <source>
        <dbReference type="ARBA" id="ARBA00022701"/>
    </source>
</evidence>
<evidence type="ECO:0000259" key="7">
    <source>
        <dbReference type="Pfam" id="PF04130"/>
    </source>
</evidence>
<dbReference type="OMA" id="FAYTENE"/>
<accession>A0A8I6RLA4</accession>
<dbReference type="GO" id="GO:0051321">
    <property type="term" value="P:meiotic cell cycle"/>
    <property type="evidence" value="ECO:0007669"/>
    <property type="project" value="TreeGrafter"/>
</dbReference>
<dbReference type="GO" id="GO:0000278">
    <property type="term" value="P:mitotic cell cycle"/>
    <property type="evidence" value="ECO:0007669"/>
    <property type="project" value="TreeGrafter"/>
</dbReference>
<comment type="subcellular location">
    <subcellularLocation>
        <location evidence="1">Cytoplasm</location>
        <location evidence="1">Cytoskeleton</location>
    </subcellularLocation>
</comment>
<sequence length="1215" mass="141354">MESEKDDVDLLDQYHHLGVPSLLGLLSKIFATDSAGVDTYLEKELKRTAWEMLLKKRFIESTNVDEILRSDVFSAVMWFVHDECDRKDEITEIIYNLEMFFQEHNQHWVEDAIKVLLMVHLLGRRQKVKIERHSKEIFKEHVDNWVKKVEQNARPPQELFPHKPRYFTFNPCSISESIQNQIRQPLSGLLKESRSWPADDDFSSLSDIASCSSQSNYILDEGFVTPGDDVEVSENTIPEQTYRDISEEEKSDFVPFTDVNLCDIPITRDKGKWTPFRTVYPIEPPFFSLDIHSIHQQKQDHLIFIPRNELINDLKVLLLGVASNSFYKENDQFFLKKNLYTNGLSPNVLIEACREFIKTGENYLALEGICKELVKSPSPILTAIKPCIDKYRYKYQTVISTFSHTESILLFQKYVQPLAKQVNFLVSCLRPLPDGIEFLGHLYNCLSKMSTSSSVFHLAAILFYSSCESYFSVLDKWIFYGQCHPDLFIKQNYMPHEITSRDSLLKAYTYIPEKAPCFLPSDKIYFCGLYLIVLHLCATDNYLTFDNIKRPQITLCANYKSFKLLEEEWLQYYEKWSSMQPTTCGWLDDYDIDLSEVGEQREIQANKILSDMKLVRQGFFQKKRLEELNLQREILHSELETAFIKFKDHINTDRKLKEQFYEEEQKRINLQETQRIKLCHHYKTLMSASDKANDHFDWVTKREILSGKRMQLLMEEEPLSVKKNETESQCSQENMTNNTPNSPEVTVASDQASVLPDDLVMVDVTVEPSSAPTENSENEKSSSLPNESASLVNDCVKIDDQIKNISDNFNQTECILPQNTSANGTEHETSSELESKVTDTTSSFNRKYSYSDNFRNKFCSVKVDDIMSKKELKDEFDKTQIDSIISKSISLPLRIQTKLINESLLYVFCIKNKLLYHILALRKYFFLYDGVYGEKLCNALFNAINKKEPAELLTFTNLGNILQDACGDNVKELTFLVSDTPPGFDLTNPQVLSCLNLSYKADWPLNLILTEKTIIKYDTVFSFVMAIEQAAWYLKKLFFLLRVKYVDVANSLQYKQIQLHRHVMSQFISAFKCYLAVVVFESSWRNLAKVLSTVNSCEELYRAHINYLKDVRFKCFLNQSASNTLVHLMKLLQCILMYCRVYEFGEIDIASSGEFFHSKFSKLNHTFQNFMSLAKYFIYIIQSYAQNKQQNHFEILLEFLHNNSFSTSYDVKTKY</sequence>
<organism evidence="8 9">
    <name type="scientific">Cimex lectularius</name>
    <name type="common">Bed bug</name>
    <name type="synonym">Acanthia lectularia</name>
    <dbReference type="NCBI Taxonomy" id="79782"/>
    <lineage>
        <taxon>Eukaryota</taxon>
        <taxon>Metazoa</taxon>
        <taxon>Ecdysozoa</taxon>
        <taxon>Arthropoda</taxon>
        <taxon>Hexapoda</taxon>
        <taxon>Insecta</taxon>
        <taxon>Pterygota</taxon>
        <taxon>Neoptera</taxon>
        <taxon>Paraneoptera</taxon>
        <taxon>Hemiptera</taxon>
        <taxon>Heteroptera</taxon>
        <taxon>Panheteroptera</taxon>
        <taxon>Cimicomorpha</taxon>
        <taxon>Cimicidae</taxon>
        <taxon>Cimex</taxon>
    </lineage>
</organism>
<dbReference type="InterPro" id="IPR042241">
    <property type="entry name" value="GCP_C_sf"/>
</dbReference>
<dbReference type="GO" id="GO:0007020">
    <property type="term" value="P:microtubule nucleation"/>
    <property type="evidence" value="ECO:0007669"/>
    <property type="project" value="InterPro"/>
</dbReference>
<dbReference type="InterPro" id="IPR040457">
    <property type="entry name" value="GCP_C"/>
</dbReference>
<dbReference type="Pfam" id="PF04130">
    <property type="entry name" value="GCP_C_terminal"/>
    <property type="match status" value="1"/>
</dbReference>
<evidence type="ECO:0000256" key="1">
    <source>
        <dbReference type="ARBA" id="ARBA00004245"/>
    </source>
</evidence>
<evidence type="ECO:0000256" key="6">
    <source>
        <dbReference type="SAM" id="MobiDB-lite"/>
    </source>
</evidence>
<dbReference type="GO" id="GO:0031122">
    <property type="term" value="P:cytoplasmic microtubule organization"/>
    <property type="evidence" value="ECO:0007669"/>
    <property type="project" value="TreeGrafter"/>
</dbReference>
<name>A0A8I6RLA4_CIMLE</name>
<dbReference type="OrthoDB" id="6621710at2759"/>
<dbReference type="RefSeq" id="XP_014247274.1">
    <property type="nucleotide sequence ID" value="XM_014391788.2"/>
</dbReference>
<evidence type="ECO:0000256" key="3">
    <source>
        <dbReference type="ARBA" id="ARBA00022490"/>
    </source>
</evidence>
<dbReference type="GO" id="GO:0051225">
    <property type="term" value="P:spindle assembly"/>
    <property type="evidence" value="ECO:0007669"/>
    <property type="project" value="TreeGrafter"/>
</dbReference>
<evidence type="ECO:0000313" key="8">
    <source>
        <dbReference type="EnsemblMetazoa" id="XP_014247274.1"/>
    </source>
</evidence>
<dbReference type="Proteomes" id="UP000494040">
    <property type="component" value="Unassembled WGS sequence"/>
</dbReference>
<dbReference type="PANTHER" id="PTHR19302">
    <property type="entry name" value="GAMMA TUBULIN COMPLEX PROTEIN"/>
    <property type="match status" value="1"/>
</dbReference>
<dbReference type="GO" id="GO:0000922">
    <property type="term" value="C:spindle pole"/>
    <property type="evidence" value="ECO:0007669"/>
    <property type="project" value="InterPro"/>
</dbReference>
<keyword evidence="3" id="KW-0963">Cytoplasm</keyword>
<dbReference type="GO" id="GO:0051011">
    <property type="term" value="F:microtubule minus-end binding"/>
    <property type="evidence" value="ECO:0007669"/>
    <property type="project" value="TreeGrafter"/>
</dbReference>
<dbReference type="GeneID" id="106665389"/>
<dbReference type="GO" id="GO:0043015">
    <property type="term" value="F:gamma-tubulin binding"/>
    <property type="evidence" value="ECO:0007669"/>
    <property type="project" value="InterPro"/>
</dbReference>
<protein>
    <recommendedName>
        <fullName evidence="7">Gamma tubulin complex component C-terminal domain-containing protein</fullName>
    </recommendedName>
</protein>
<reference evidence="8" key="1">
    <citation type="submission" date="2022-01" db="UniProtKB">
        <authorList>
            <consortium name="EnsemblMetazoa"/>
        </authorList>
    </citation>
    <scope>IDENTIFICATION</scope>
</reference>
<feature type="domain" description="Gamma tubulin complex component C-terminal" evidence="7">
    <location>
        <begin position="914"/>
        <end position="1205"/>
    </location>
</feature>
<dbReference type="Gene3D" id="1.20.120.1900">
    <property type="entry name" value="Gamma-tubulin complex, C-terminal domain"/>
    <property type="match status" value="1"/>
</dbReference>
<evidence type="ECO:0000256" key="2">
    <source>
        <dbReference type="ARBA" id="ARBA00010337"/>
    </source>
</evidence>
<dbReference type="GO" id="GO:0000930">
    <property type="term" value="C:gamma-tubulin complex"/>
    <property type="evidence" value="ECO:0007669"/>
    <property type="project" value="TreeGrafter"/>
</dbReference>
<dbReference type="CTD" id="39365"/>
<comment type="similarity">
    <text evidence="2">Belongs to the TUBGCP family.</text>
</comment>
<evidence type="ECO:0000256" key="5">
    <source>
        <dbReference type="ARBA" id="ARBA00023212"/>
    </source>
</evidence>
<keyword evidence="5" id="KW-0206">Cytoskeleton</keyword>
<dbReference type="InterPro" id="IPR007259">
    <property type="entry name" value="GCP"/>
</dbReference>
<keyword evidence="4" id="KW-0493">Microtubule</keyword>
<dbReference type="AlphaFoldDB" id="A0A8I6RLA4"/>
<dbReference type="PANTHER" id="PTHR19302:SF70">
    <property type="entry name" value="GAMMA-TUBULIN COMPLEX COMPONENT 6"/>
    <property type="match status" value="1"/>
</dbReference>
<evidence type="ECO:0000313" key="9">
    <source>
        <dbReference type="Proteomes" id="UP000494040"/>
    </source>
</evidence>